<dbReference type="AlphaFoldDB" id="A0AAN7IDC1"/>
<keyword evidence="2" id="KW-1185">Reference proteome</keyword>
<organism evidence="1 2">
    <name type="scientific">Quercus rubra</name>
    <name type="common">Northern red oak</name>
    <name type="synonym">Quercus borealis</name>
    <dbReference type="NCBI Taxonomy" id="3512"/>
    <lineage>
        <taxon>Eukaryota</taxon>
        <taxon>Viridiplantae</taxon>
        <taxon>Streptophyta</taxon>
        <taxon>Embryophyta</taxon>
        <taxon>Tracheophyta</taxon>
        <taxon>Spermatophyta</taxon>
        <taxon>Magnoliopsida</taxon>
        <taxon>eudicotyledons</taxon>
        <taxon>Gunneridae</taxon>
        <taxon>Pentapetalae</taxon>
        <taxon>rosids</taxon>
        <taxon>fabids</taxon>
        <taxon>Fagales</taxon>
        <taxon>Fagaceae</taxon>
        <taxon>Quercus</taxon>
    </lineage>
</organism>
<gene>
    <name evidence="1" type="ORF">RGQ29_027168</name>
</gene>
<dbReference type="PANTHER" id="PTHR31050:SF14">
    <property type="entry name" value="DUF1618 DOMAIN-CONTAINING PROTEIN"/>
    <property type="match status" value="1"/>
</dbReference>
<dbReference type="InterPro" id="IPR010683">
    <property type="entry name" value="DUF1262"/>
</dbReference>
<accession>A0AAN7IDC1</accession>
<dbReference type="Proteomes" id="UP001324115">
    <property type="component" value="Unassembled WGS sequence"/>
</dbReference>
<name>A0AAN7IDC1_QUERU</name>
<proteinExistence type="predicted"/>
<protein>
    <submittedName>
        <fullName evidence="1">Uncharacterized protein</fullName>
    </submittedName>
</protein>
<evidence type="ECO:0000313" key="2">
    <source>
        <dbReference type="Proteomes" id="UP001324115"/>
    </source>
</evidence>
<dbReference type="PANTHER" id="PTHR31050">
    <property type="entry name" value="OS08G0413200 PROTEIN"/>
    <property type="match status" value="1"/>
</dbReference>
<sequence>MYVTRPRSMYKKSPSVLSLLPPEGPNCGILVIQDEEAENDEINDLPFPQNKNLKLTYNDDSFYTNFILVLNQPLFSNHYYAIKRHRSHKGEAYKNSKEEDMGSCICFTGTFVTKSITPDGIAPNFLRKKGWKVHTSTPRNFQLGCAPGLDIAHRARLPEFNFPLSYTSSQTIVVGKWYSPFMFIRDGKLNNQMSTSMYYEMKLLTKWEQIFEYENNENQGNVVVVDILLPREVISIAGREVMDVNVANGLMWFNSFNREGREIRVGLNLEVIERMKWEQERVGWVGRNDRQVSLKRVEEFEGTGQWSKFGCNILVERFVLKQMDGSLVLTYDFNHIDEIRSKWE</sequence>
<dbReference type="EMBL" id="JAXUIC010000008">
    <property type="protein sequence ID" value="KAK4576499.1"/>
    <property type="molecule type" value="Genomic_DNA"/>
</dbReference>
<comment type="caution">
    <text evidence="1">The sequence shown here is derived from an EMBL/GenBank/DDBJ whole genome shotgun (WGS) entry which is preliminary data.</text>
</comment>
<reference evidence="1 2" key="1">
    <citation type="journal article" date="2023" name="G3 (Bethesda)">
        <title>A haplotype-resolved chromosome-scale genome for Quercus rubra L. provides insights into the genetics of adaptive traits for red oak species.</title>
        <authorList>
            <person name="Kapoor B."/>
            <person name="Jenkins J."/>
            <person name="Schmutz J."/>
            <person name="Zhebentyayeva T."/>
            <person name="Kuelheim C."/>
            <person name="Coggeshall M."/>
            <person name="Heim C."/>
            <person name="Lasky J.R."/>
            <person name="Leites L."/>
            <person name="Islam-Faridi N."/>
            <person name="Romero-Severson J."/>
            <person name="DeLeo V.L."/>
            <person name="Lucas S.M."/>
            <person name="Lazic D."/>
            <person name="Gailing O."/>
            <person name="Carlson J."/>
            <person name="Staton M."/>
        </authorList>
    </citation>
    <scope>NUCLEOTIDE SEQUENCE [LARGE SCALE GENOMIC DNA]</scope>
    <source>
        <strain evidence="1">Pseudo-F2</strain>
    </source>
</reference>
<dbReference type="Pfam" id="PF06880">
    <property type="entry name" value="DUF1262"/>
    <property type="match status" value="1"/>
</dbReference>
<evidence type="ECO:0000313" key="1">
    <source>
        <dbReference type="EMBL" id="KAK4576499.1"/>
    </source>
</evidence>